<feature type="transmembrane region" description="Helical" evidence="1">
    <location>
        <begin position="73"/>
        <end position="94"/>
    </location>
</feature>
<comment type="caution">
    <text evidence="2">The sequence shown here is derived from an EMBL/GenBank/DDBJ whole genome shotgun (WGS) entry which is preliminary data.</text>
</comment>
<feature type="transmembrane region" description="Helical" evidence="1">
    <location>
        <begin position="6"/>
        <end position="29"/>
    </location>
</feature>
<evidence type="ECO:0000313" key="2">
    <source>
        <dbReference type="EMBL" id="MBB4940764.1"/>
    </source>
</evidence>
<feature type="transmembrane region" description="Helical" evidence="1">
    <location>
        <begin position="41"/>
        <end position="61"/>
    </location>
</feature>
<dbReference type="Pfam" id="PF23778">
    <property type="entry name" value="Phage_holin_2"/>
    <property type="match status" value="1"/>
</dbReference>
<keyword evidence="1" id="KW-1133">Transmembrane helix</keyword>
<gene>
    <name evidence="2" type="ORF">FHR32_005141</name>
</gene>
<dbReference type="AlphaFoldDB" id="A0A7W7RYT0"/>
<accession>A0A7W7RYT0</accession>
<protein>
    <submittedName>
        <fullName evidence="2">Uncharacterized protein</fullName>
    </submittedName>
</protein>
<keyword evidence="1" id="KW-0812">Transmembrane</keyword>
<reference evidence="2 3" key="1">
    <citation type="submission" date="2020-08" db="EMBL/GenBank/DDBJ databases">
        <title>Sequencing the genomes of 1000 actinobacteria strains.</title>
        <authorList>
            <person name="Klenk H.-P."/>
        </authorList>
    </citation>
    <scope>NUCLEOTIDE SEQUENCE [LARGE SCALE GENOMIC DNA]</scope>
    <source>
        <strain evidence="2 3">DSM 43023</strain>
    </source>
</reference>
<keyword evidence="3" id="KW-1185">Reference proteome</keyword>
<dbReference type="Proteomes" id="UP000534286">
    <property type="component" value="Unassembled WGS sequence"/>
</dbReference>
<keyword evidence="1" id="KW-0472">Membrane</keyword>
<dbReference type="RefSeq" id="WP_184756928.1">
    <property type="nucleotide sequence ID" value="NZ_BAABEK010000005.1"/>
</dbReference>
<organism evidence="2 3">
    <name type="scientific">Streptosporangium album</name>
    <dbReference type="NCBI Taxonomy" id="47479"/>
    <lineage>
        <taxon>Bacteria</taxon>
        <taxon>Bacillati</taxon>
        <taxon>Actinomycetota</taxon>
        <taxon>Actinomycetes</taxon>
        <taxon>Streptosporangiales</taxon>
        <taxon>Streptosporangiaceae</taxon>
        <taxon>Streptosporangium</taxon>
    </lineage>
</organism>
<name>A0A7W7RYT0_9ACTN</name>
<evidence type="ECO:0000256" key="1">
    <source>
        <dbReference type="SAM" id="Phobius"/>
    </source>
</evidence>
<dbReference type="EMBL" id="JACHJU010000002">
    <property type="protein sequence ID" value="MBB4940764.1"/>
    <property type="molecule type" value="Genomic_DNA"/>
</dbReference>
<dbReference type="InterPro" id="IPR056964">
    <property type="entry name" value="Phage_holin"/>
</dbReference>
<evidence type="ECO:0000313" key="3">
    <source>
        <dbReference type="Proteomes" id="UP000534286"/>
    </source>
</evidence>
<proteinExistence type="predicted"/>
<sequence>MILIGLIGGVLVIVSAVFGVTSALLYGTRFPWWEHSDGRHLFAYMAVIGSVLGLWAGRLIVTGQLTDSGAGGWPWIRLVAFGAVTWVLGWRLLIITQAWRDMRRKRTKEDPR</sequence>